<name>A0ABQ9GD47_9NEOP</name>
<evidence type="ECO:0000313" key="1">
    <source>
        <dbReference type="EMBL" id="KAJ8870122.1"/>
    </source>
</evidence>
<accession>A0ABQ9GD47</accession>
<evidence type="ECO:0000313" key="2">
    <source>
        <dbReference type="Proteomes" id="UP001159363"/>
    </source>
</evidence>
<sequence>MLGARKYPCTPPPHPNRPVLTPLVVALVTCIVSRTKIVVTRVLLNTFSSIHSVAMSEQEFPPNSAIFIALLVYFEAANRSAVEKRSRSKRLVKTVHFERETTAIGTRSKYKQGVSRPAIVHQTQLLEAWGCGIDLEGWVSFSSPLCITHFFPHPLPKPYWLDRSPSTKANLVRFPAGPLPDFRQGGIVPDDATDRWIFSGISRFLLPLHSCTAPFSPNFALIGSQDLVCPGNCTCSQMRKKLISMRPLVPRELSTDHSAEEHSEILWNDSAQCQEHMCPVAPTSSPIRDRMILVPNQDPV</sequence>
<comment type="caution">
    <text evidence="1">The sequence shown here is derived from an EMBL/GenBank/DDBJ whole genome shotgun (WGS) entry which is preliminary data.</text>
</comment>
<reference evidence="1 2" key="1">
    <citation type="submission" date="2023-02" db="EMBL/GenBank/DDBJ databases">
        <title>LHISI_Scaffold_Assembly.</title>
        <authorList>
            <person name="Stuart O.P."/>
            <person name="Cleave R."/>
            <person name="Magrath M.J.L."/>
            <person name="Mikheyev A.S."/>
        </authorList>
    </citation>
    <scope>NUCLEOTIDE SEQUENCE [LARGE SCALE GENOMIC DNA]</scope>
    <source>
        <strain evidence="1">Daus_M_001</strain>
        <tissue evidence="1">Leg muscle</tissue>
    </source>
</reference>
<organism evidence="1 2">
    <name type="scientific">Dryococelus australis</name>
    <dbReference type="NCBI Taxonomy" id="614101"/>
    <lineage>
        <taxon>Eukaryota</taxon>
        <taxon>Metazoa</taxon>
        <taxon>Ecdysozoa</taxon>
        <taxon>Arthropoda</taxon>
        <taxon>Hexapoda</taxon>
        <taxon>Insecta</taxon>
        <taxon>Pterygota</taxon>
        <taxon>Neoptera</taxon>
        <taxon>Polyneoptera</taxon>
        <taxon>Phasmatodea</taxon>
        <taxon>Verophasmatodea</taxon>
        <taxon>Anareolatae</taxon>
        <taxon>Phasmatidae</taxon>
        <taxon>Eurycanthinae</taxon>
        <taxon>Dryococelus</taxon>
    </lineage>
</organism>
<proteinExistence type="predicted"/>
<dbReference type="EMBL" id="JARBHB010000013">
    <property type="protein sequence ID" value="KAJ8870122.1"/>
    <property type="molecule type" value="Genomic_DNA"/>
</dbReference>
<keyword evidence="2" id="KW-1185">Reference proteome</keyword>
<dbReference type="Proteomes" id="UP001159363">
    <property type="component" value="Chromosome 12"/>
</dbReference>
<protein>
    <submittedName>
        <fullName evidence="1">Uncharacterized protein</fullName>
    </submittedName>
</protein>
<gene>
    <name evidence="1" type="ORF">PR048_029134</name>
</gene>